<evidence type="ECO:0008006" key="4">
    <source>
        <dbReference type="Google" id="ProtNLM"/>
    </source>
</evidence>
<gene>
    <name evidence="2" type="primary">MCYN0381</name>
    <name evidence="2" type="ordered locus">MCYN_0381</name>
</gene>
<dbReference type="HOGENOM" id="CLU_1041391_0_0_14"/>
<reference evidence="3" key="1">
    <citation type="journal article" date="2013" name="Genome Announc.">
        <title>Complete genome sequence of Mycoplasma cynos strain C142.</title>
        <authorList>
            <person name="Walker C.A."/>
            <person name="Mannering S.A."/>
            <person name="Shields S."/>
            <person name="Blake D.P."/>
            <person name="Brownlie J."/>
        </authorList>
    </citation>
    <scope>NUCLEOTIDE SEQUENCE [LARGE SCALE GENOMIC DNA]</scope>
    <source>
        <strain evidence="3">C142</strain>
    </source>
</reference>
<feature type="signal peptide" evidence="1">
    <location>
        <begin position="1"/>
        <end position="19"/>
    </location>
</feature>
<dbReference type="KEGG" id="mcy:MCYN_0381"/>
<accession>L0RUJ5</accession>
<evidence type="ECO:0000256" key="1">
    <source>
        <dbReference type="SAM" id="SignalP"/>
    </source>
</evidence>
<dbReference type="PROSITE" id="PS51257">
    <property type="entry name" value="PROKAR_LIPOPROTEIN"/>
    <property type="match status" value="1"/>
</dbReference>
<name>L0RUJ5_MYCC1</name>
<dbReference type="eggNOG" id="ENOG5030NIM">
    <property type="taxonomic scope" value="Bacteria"/>
</dbReference>
<dbReference type="Proteomes" id="UP000010466">
    <property type="component" value="Chromosome"/>
</dbReference>
<dbReference type="AlphaFoldDB" id="L0RUJ5"/>
<sequence>MLRISMKKILLSMLMVASASPIVVSCSTNTKEFTDKNLNKNINVTKVIKAFGLNDVNATINDPSYTKEQFINDYKAINTQSNDYYDKISKVINKNWMFLISNVDSFTIEQNLKNKWFLYEETDKIKYNPLYKHSLGIITIKNENQVPHAHIKFPDRVLPFKTISGVSRVFKSRITNQKTIYITYGKLLIKLSLINGKINIDPHFLYFVPLAINPNKKFHNTSIKEKDEFDIIERYLNNKEINEYILSEFTDKGINEVGTPANVYLKL</sequence>
<protein>
    <recommendedName>
        <fullName evidence="4">Lipoprotein</fullName>
    </recommendedName>
</protein>
<dbReference type="PATRIC" id="fig|1246955.3.peg.346"/>
<keyword evidence="3" id="KW-1185">Reference proteome</keyword>
<evidence type="ECO:0000313" key="3">
    <source>
        <dbReference type="Proteomes" id="UP000010466"/>
    </source>
</evidence>
<dbReference type="STRING" id="1246955.MCYN_0381"/>
<evidence type="ECO:0000313" key="2">
    <source>
        <dbReference type="EMBL" id="CCP24113.1"/>
    </source>
</evidence>
<proteinExistence type="predicted"/>
<feature type="chain" id="PRO_5003947971" description="Lipoprotein" evidence="1">
    <location>
        <begin position="20"/>
        <end position="267"/>
    </location>
</feature>
<keyword evidence="1" id="KW-0732">Signal</keyword>
<dbReference type="EMBL" id="HF559394">
    <property type="protein sequence ID" value="CCP24113.1"/>
    <property type="molecule type" value="Genomic_DNA"/>
</dbReference>
<organism evidence="2 3">
    <name type="scientific">Mycoplasmopsis cynos (strain C142)</name>
    <name type="common">Mycoplasma cynos</name>
    <dbReference type="NCBI Taxonomy" id="1246955"/>
    <lineage>
        <taxon>Bacteria</taxon>
        <taxon>Bacillati</taxon>
        <taxon>Mycoplasmatota</taxon>
        <taxon>Mycoplasmoidales</taxon>
        <taxon>Metamycoplasmataceae</taxon>
        <taxon>Mycoplasmopsis</taxon>
    </lineage>
</organism>